<dbReference type="RefSeq" id="WP_090650947.1">
    <property type="nucleotide sequence ID" value="NZ_CBCRYE010000012.1"/>
</dbReference>
<evidence type="ECO:0000256" key="2">
    <source>
        <dbReference type="ARBA" id="ARBA00009190"/>
    </source>
</evidence>
<feature type="transmembrane region" description="Helical" evidence="6">
    <location>
        <begin position="41"/>
        <end position="64"/>
    </location>
</feature>
<keyword evidence="4 6" id="KW-1133">Transmembrane helix</keyword>
<comment type="subcellular location">
    <subcellularLocation>
        <location evidence="1 6">Membrane</location>
        <topology evidence="1 6">Multi-pass membrane protein</topology>
    </subcellularLocation>
</comment>
<evidence type="ECO:0000313" key="8">
    <source>
        <dbReference type="Proteomes" id="UP000199150"/>
    </source>
</evidence>
<dbReference type="InterPro" id="IPR001727">
    <property type="entry name" value="GDT1-like"/>
</dbReference>
<keyword evidence="3 6" id="KW-0812">Transmembrane</keyword>
<feature type="transmembrane region" description="Helical" evidence="6">
    <location>
        <begin position="137"/>
        <end position="158"/>
    </location>
</feature>
<evidence type="ECO:0000256" key="3">
    <source>
        <dbReference type="ARBA" id="ARBA00022692"/>
    </source>
</evidence>
<comment type="similarity">
    <text evidence="2 6">Belongs to the GDT1 family.</text>
</comment>
<protein>
    <recommendedName>
        <fullName evidence="6">GDT1 family protein</fullName>
    </recommendedName>
</protein>
<evidence type="ECO:0000256" key="4">
    <source>
        <dbReference type="ARBA" id="ARBA00022989"/>
    </source>
</evidence>
<comment type="caution">
    <text evidence="6">Lacks conserved residue(s) required for the propagation of feature annotation.</text>
</comment>
<dbReference type="EMBL" id="FMTS01000013">
    <property type="protein sequence ID" value="SCW84765.1"/>
    <property type="molecule type" value="Genomic_DNA"/>
</dbReference>
<evidence type="ECO:0000313" key="7">
    <source>
        <dbReference type="EMBL" id="SCW84765.1"/>
    </source>
</evidence>
<evidence type="ECO:0000256" key="1">
    <source>
        <dbReference type="ARBA" id="ARBA00004141"/>
    </source>
</evidence>
<organism evidence="7 8">
    <name type="scientific">Asticcacaulis taihuensis</name>
    <dbReference type="NCBI Taxonomy" id="260084"/>
    <lineage>
        <taxon>Bacteria</taxon>
        <taxon>Pseudomonadati</taxon>
        <taxon>Pseudomonadota</taxon>
        <taxon>Alphaproteobacteria</taxon>
        <taxon>Caulobacterales</taxon>
        <taxon>Caulobacteraceae</taxon>
        <taxon>Asticcacaulis</taxon>
    </lineage>
</organism>
<dbReference type="GO" id="GO:0046873">
    <property type="term" value="F:metal ion transmembrane transporter activity"/>
    <property type="evidence" value="ECO:0007669"/>
    <property type="project" value="InterPro"/>
</dbReference>
<name>A0A1G4TVP6_9CAUL</name>
<dbReference type="GO" id="GO:0016020">
    <property type="term" value="C:membrane"/>
    <property type="evidence" value="ECO:0007669"/>
    <property type="project" value="UniProtKB-SubCell"/>
</dbReference>
<dbReference type="Pfam" id="PF01169">
    <property type="entry name" value="GDT1"/>
    <property type="match status" value="2"/>
</dbReference>
<dbReference type="OrthoDB" id="9801356at2"/>
<dbReference type="PANTHER" id="PTHR12608">
    <property type="entry name" value="TRANSMEMBRANE PROTEIN HTP-1 RELATED"/>
    <property type="match status" value="1"/>
</dbReference>
<feature type="transmembrane region" description="Helical" evidence="6">
    <location>
        <begin position="170"/>
        <end position="191"/>
    </location>
</feature>
<accession>A0A1G4TVP6</accession>
<keyword evidence="5 6" id="KW-0472">Membrane</keyword>
<dbReference type="Proteomes" id="UP000199150">
    <property type="component" value="Unassembled WGS sequence"/>
</dbReference>
<dbReference type="STRING" id="260084.SAMN02927928_0174"/>
<keyword evidence="8" id="KW-1185">Reference proteome</keyword>
<reference evidence="8" key="1">
    <citation type="submission" date="2016-10" db="EMBL/GenBank/DDBJ databases">
        <authorList>
            <person name="Varghese N."/>
            <person name="Submissions S."/>
        </authorList>
    </citation>
    <scope>NUCLEOTIDE SEQUENCE [LARGE SCALE GENOMIC DNA]</scope>
    <source>
        <strain evidence="8">CGMCC 1.3431</strain>
    </source>
</reference>
<proteinExistence type="inferred from homology"/>
<dbReference type="PANTHER" id="PTHR12608:SF1">
    <property type="entry name" value="TRANSMEMBRANE PROTEIN 165"/>
    <property type="match status" value="1"/>
</dbReference>
<sequence length="195" mass="21146">MSLPLDAFLHSTLLVAVSEIGDKTQILSLILAARYRKSVPIVFGILVATLANHALAAFGGTLLMHTALKAWMPLILALSFIGLGLWILVPDKVDDDEGAVKKDYGAFVTTTIMFFLAEMGDKTQFATIALAAEYNNILMVVAGSTLGMMIANVPAVIFGDKIMKYVPLKWVRIVASLLFVGFGAWALYQYITSVM</sequence>
<dbReference type="AlphaFoldDB" id="A0A1G4TVP6"/>
<evidence type="ECO:0000256" key="5">
    <source>
        <dbReference type="ARBA" id="ARBA00023136"/>
    </source>
</evidence>
<feature type="transmembrane region" description="Helical" evidence="6">
    <location>
        <begin position="70"/>
        <end position="89"/>
    </location>
</feature>
<evidence type="ECO:0000256" key="6">
    <source>
        <dbReference type="RuleBase" id="RU365102"/>
    </source>
</evidence>
<gene>
    <name evidence="7" type="ORF">SAMN02927928_0174</name>
</gene>